<dbReference type="GeneID" id="39473855"/>
<name>A0AAD0VA08_PSEAV</name>
<geneLocation type="plasmid" evidence="3">
    <name>pmppla107</name>
</geneLocation>
<evidence type="ECO:0000313" key="3">
    <source>
        <dbReference type="Proteomes" id="UP000006426"/>
    </source>
</evidence>
<dbReference type="SUPFAM" id="SSF56059">
    <property type="entry name" value="Glutathione synthetase ATP-binding domain-like"/>
    <property type="match status" value="1"/>
</dbReference>
<dbReference type="EMBL" id="CP031226">
    <property type="protein sequence ID" value="AXH60081.1"/>
    <property type="molecule type" value="Genomic_DNA"/>
</dbReference>
<sequence length="277" mass="31470">MSNTPLEIGSLEIAMPDFTPDPNFKTRAYEDAKSNKNAFASWFHAVEGSGVNYPATLSYPLSINLQTSMMGEPIEEDPSPEVDALVAAIQKFGNEHGFPLFIKTSFTSNKHDWAETCHLANGNRDTVMRQVYNLWEFQAMCSPHLFTPELIVRKMIEVEPVFEAFMGMPVTEEFRLFARDGKLEAYQPYWPVSAIRNPSVEDWEARLATIKTPKKEDLQYMTKHAEAISKNLGGYWSVDFLRGKDGKLWLIDMAEGDRSYVNTVDLVKIKAENDLEP</sequence>
<dbReference type="Pfam" id="PF14243">
    <property type="entry name" value="R2K_3"/>
    <property type="match status" value="1"/>
</dbReference>
<organism evidence="2 3">
    <name type="scientific">Pseudomonas amygdali pv. lachrymans str. M301315</name>
    <dbReference type="NCBI Taxonomy" id="629260"/>
    <lineage>
        <taxon>Bacteria</taxon>
        <taxon>Pseudomonadati</taxon>
        <taxon>Pseudomonadota</taxon>
        <taxon>Gammaproteobacteria</taxon>
        <taxon>Pseudomonadales</taxon>
        <taxon>Pseudomonadaceae</taxon>
        <taxon>Pseudomonas</taxon>
        <taxon>Pseudomonas amygdali</taxon>
    </lineage>
</organism>
<feature type="domain" description="ATP-grasp" evidence="1">
    <location>
        <begin position="98"/>
        <end position="264"/>
    </location>
</feature>
<proteinExistence type="predicted"/>
<dbReference type="Proteomes" id="UP000006426">
    <property type="component" value="Plasmid pmppla107"/>
</dbReference>
<accession>A0AAD0VA08</accession>
<dbReference type="InterPro" id="IPR025643">
    <property type="entry name" value="R2K_3"/>
</dbReference>
<gene>
    <name evidence="2" type="ORF">PLA107_033185</name>
</gene>
<evidence type="ECO:0000259" key="1">
    <source>
        <dbReference type="Pfam" id="PF14243"/>
    </source>
</evidence>
<evidence type="ECO:0000313" key="2">
    <source>
        <dbReference type="EMBL" id="AXH60081.1"/>
    </source>
</evidence>
<dbReference type="AlphaFoldDB" id="A0AAD0VA08"/>
<reference evidence="2 3" key="1">
    <citation type="journal article" date="2011" name="PLoS Pathog.">
        <title>Dynamic evolution of pathogenicity revealed by sequencing and comparative genomics of 19 Pseudomonas syringae isolates.</title>
        <authorList>
            <person name="Baltrus D.A."/>
            <person name="Nishimura M.T."/>
            <person name="Romanchuk A."/>
            <person name="Chang J.H."/>
            <person name="Mukhtar M.S."/>
            <person name="Cherkis K."/>
            <person name="Roach J."/>
            <person name="Grant S.R."/>
            <person name="Jones C.D."/>
            <person name="Dangl J.L."/>
        </authorList>
    </citation>
    <scope>NUCLEOTIDE SEQUENCE [LARGE SCALE GENOMIC DNA]</scope>
    <source>
        <strain evidence="2 3">M301315</strain>
    </source>
</reference>
<dbReference type="RefSeq" id="WP_005742837.1">
    <property type="nucleotide sequence ID" value="NZ_CP031226.1"/>
</dbReference>
<keyword evidence="2" id="KW-0614">Plasmid</keyword>
<protein>
    <recommendedName>
        <fullName evidence="1">ATP-grasp domain-containing protein</fullName>
    </recommendedName>
</protein>